<protein>
    <submittedName>
        <fullName evidence="2">Uncharacterized protein</fullName>
    </submittedName>
</protein>
<organism evidence="2 3">
    <name type="scientific">Colletotrichum zoysiae</name>
    <dbReference type="NCBI Taxonomy" id="1216348"/>
    <lineage>
        <taxon>Eukaryota</taxon>
        <taxon>Fungi</taxon>
        <taxon>Dikarya</taxon>
        <taxon>Ascomycota</taxon>
        <taxon>Pezizomycotina</taxon>
        <taxon>Sordariomycetes</taxon>
        <taxon>Hypocreomycetidae</taxon>
        <taxon>Glomerellales</taxon>
        <taxon>Glomerellaceae</taxon>
        <taxon>Colletotrichum</taxon>
        <taxon>Colletotrichum graminicola species complex</taxon>
    </lineage>
</organism>
<proteinExistence type="predicted"/>
<feature type="compositionally biased region" description="Basic residues" evidence="1">
    <location>
        <begin position="71"/>
        <end position="89"/>
    </location>
</feature>
<sequence length="101" mass="11117">MVGSGSFCPVWEVESLCRSEIAPSPGTRAQRHNDSPSPSGHSPPGPSGEDDGTGPVNTPARCQKHLLRDEKKKKKKKKKKKRNGRRHVNARTSHVSDRPLE</sequence>
<name>A0AAD9HKV7_9PEZI</name>
<accession>A0AAD9HKV7</accession>
<evidence type="ECO:0000313" key="3">
    <source>
        <dbReference type="Proteomes" id="UP001232148"/>
    </source>
</evidence>
<evidence type="ECO:0000313" key="2">
    <source>
        <dbReference type="EMBL" id="KAK2030991.1"/>
    </source>
</evidence>
<comment type="caution">
    <text evidence="2">The sequence shown here is derived from an EMBL/GenBank/DDBJ whole genome shotgun (WGS) entry which is preliminary data.</text>
</comment>
<dbReference type="EMBL" id="MU842845">
    <property type="protein sequence ID" value="KAK2030991.1"/>
    <property type="molecule type" value="Genomic_DNA"/>
</dbReference>
<dbReference type="AlphaFoldDB" id="A0AAD9HKV7"/>
<feature type="region of interest" description="Disordered" evidence="1">
    <location>
        <begin position="21"/>
        <end position="101"/>
    </location>
</feature>
<dbReference type="Proteomes" id="UP001232148">
    <property type="component" value="Unassembled WGS sequence"/>
</dbReference>
<reference evidence="2" key="1">
    <citation type="submission" date="2021-06" db="EMBL/GenBank/DDBJ databases">
        <title>Comparative genomics, transcriptomics and evolutionary studies reveal genomic signatures of adaptation to plant cell wall in hemibiotrophic fungi.</title>
        <authorList>
            <consortium name="DOE Joint Genome Institute"/>
            <person name="Baroncelli R."/>
            <person name="Diaz J.F."/>
            <person name="Benocci T."/>
            <person name="Peng M."/>
            <person name="Battaglia E."/>
            <person name="Haridas S."/>
            <person name="Andreopoulos W."/>
            <person name="Labutti K."/>
            <person name="Pangilinan J."/>
            <person name="Floch G.L."/>
            <person name="Makela M.R."/>
            <person name="Henrissat B."/>
            <person name="Grigoriev I.V."/>
            <person name="Crouch J.A."/>
            <person name="De Vries R.P."/>
            <person name="Sukno S.A."/>
            <person name="Thon M.R."/>
        </authorList>
    </citation>
    <scope>NUCLEOTIDE SEQUENCE</scope>
    <source>
        <strain evidence="2">MAFF235873</strain>
    </source>
</reference>
<evidence type="ECO:0000256" key="1">
    <source>
        <dbReference type="SAM" id="MobiDB-lite"/>
    </source>
</evidence>
<keyword evidence="3" id="KW-1185">Reference proteome</keyword>
<gene>
    <name evidence="2" type="ORF">LX32DRAFT_651137</name>
</gene>